<dbReference type="GO" id="GO:1990189">
    <property type="term" value="F:protein N-terminal-serine acetyltransferase activity"/>
    <property type="evidence" value="ECO:0007669"/>
    <property type="project" value="TreeGrafter"/>
</dbReference>
<dbReference type="PROSITE" id="PS00893">
    <property type="entry name" value="NUDIX_BOX"/>
    <property type="match status" value="1"/>
</dbReference>
<accession>A0A916X987</accession>
<dbReference type="Proteomes" id="UP000641514">
    <property type="component" value="Unassembled WGS sequence"/>
</dbReference>
<dbReference type="PROSITE" id="PS51186">
    <property type="entry name" value="GNAT"/>
    <property type="match status" value="1"/>
</dbReference>
<evidence type="ECO:0000313" key="6">
    <source>
        <dbReference type="EMBL" id="GGC56619.1"/>
    </source>
</evidence>
<dbReference type="GO" id="GO:0005737">
    <property type="term" value="C:cytoplasm"/>
    <property type="evidence" value="ECO:0007669"/>
    <property type="project" value="TreeGrafter"/>
</dbReference>
<dbReference type="PANTHER" id="PTHR43441:SF10">
    <property type="entry name" value="ACETYLTRANSFERASE"/>
    <property type="match status" value="1"/>
</dbReference>
<dbReference type="InterPro" id="IPR051908">
    <property type="entry name" value="Ribosomal_N-acetyltransferase"/>
</dbReference>
<protein>
    <recommendedName>
        <fullName evidence="8">NUDIX hydrolase</fullName>
    </recommendedName>
</protein>
<evidence type="ECO:0000313" key="7">
    <source>
        <dbReference type="Proteomes" id="UP000641514"/>
    </source>
</evidence>
<dbReference type="SUPFAM" id="SSF55729">
    <property type="entry name" value="Acyl-CoA N-acyltransferases (Nat)"/>
    <property type="match status" value="1"/>
</dbReference>
<dbReference type="InterPro" id="IPR015797">
    <property type="entry name" value="NUDIX_hydrolase-like_dom_sf"/>
</dbReference>
<reference evidence="6" key="1">
    <citation type="journal article" date="2014" name="Int. J. Syst. Evol. Microbiol.">
        <title>Complete genome sequence of Corynebacterium casei LMG S-19264T (=DSM 44701T), isolated from a smear-ripened cheese.</title>
        <authorList>
            <consortium name="US DOE Joint Genome Institute (JGI-PGF)"/>
            <person name="Walter F."/>
            <person name="Albersmeier A."/>
            <person name="Kalinowski J."/>
            <person name="Ruckert C."/>
        </authorList>
    </citation>
    <scope>NUCLEOTIDE SEQUENCE</scope>
    <source>
        <strain evidence="6">CGMCC 1.15478</strain>
    </source>
</reference>
<dbReference type="CDD" id="cd04301">
    <property type="entry name" value="NAT_SF"/>
    <property type="match status" value="1"/>
</dbReference>
<dbReference type="Gene3D" id="3.90.79.10">
    <property type="entry name" value="Nucleoside Triphosphate Pyrophosphohydrolase"/>
    <property type="match status" value="1"/>
</dbReference>
<sequence length="343" mass="37762">MGEPSAQHPEPPVLTDGVVTLRPWTDNDVNAAVAGNDDELTRWVGQTSLNNLHDAPTWSREAFADNRRVVNLVIEHQDLPVGYVEVRRTGATTGDLQWALFAGHRGRGLATRSLALLADYAFTELHLSRLQAYVDVDNHRSIRLATRSGLRREGVLRKGDARDNKSHDTVVLARLADDPPLRDPAGFREILNAFLPRKRAISQLLIRDDQDRVLLCQLTYKRDWDLPGGVVEVGESPHLAASREAEEELGITVTTGPLLLTDWLPPWGGWDDAVCLVFDGGTYPPTLTDQITVDGKEIKSAMFCTPSQVQRLCADFTARRIEAALNAAQGGGTNYTESGRTTA</sequence>
<reference evidence="6" key="2">
    <citation type="submission" date="2020-09" db="EMBL/GenBank/DDBJ databases">
        <authorList>
            <person name="Sun Q."/>
            <person name="Zhou Y."/>
        </authorList>
    </citation>
    <scope>NUCLEOTIDE SEQUENCE</scope>
    <source>
        <strain evidence="6">CGMCC 1.15478</strain>
    </source>
</reference>
<dbReference type="PANTHER" id="PTHR43441">
    <property type="entry name" value="RIBOSOMAL-PROTEIN-SERINE ACETYLTRANSFERASE"/>
    <property type="match status" value="1"/>
</dbReference>
<keyword evidence="2 3" id="KW-0378">Hydrolase</keyword>
<dbReference type="RefSeq" id="WP_188670579.1">
    <property type="nucleotide sequence ID" value="NZ_BMJH01000001.1"/>
</dbReference>
<dbReference type="InterPro" id="IPR016181">
    <property type="entry name" value="Acyl_CoA_acyltransferase"/>
</dbReference>
<evidence type="ECO:0008006" key="8">
    <source>
        <dbReference type="Google" id="ProtNLM"/>
    </source>
</evidence>
<name>A0A916X987_9ACTN</name>
<proteinExistence type="inferred from homology"/>
<dbReference type="PROSITE" id="PS51462">
    <property type="entry name" value="NUDIX"/>
    <property type="match status" value="1"/>
</dbReference>
<dbReference type="Gene3D" id="3.40.630.30">
    <property type="match status" value="1"/>
</dbReference>
<dbReference type="GO" id="GO:0016787">
    <property type="term" value="F:hydrolase activity"/>
    <property type="evidence" value="ECO:0007669"/>
    <property type="project" value="UniProtKB-KW"/>
</dbReference>
<dbReference type="InterPro" id="IPR000182">
    <property type="entry name" value="GNAT_dom"/>
</dbReference>
<comment type="similarity">
    <text evidence="1 3">Belongs to the Nudix hydrolase family.</text>
</comment>
<evidence type="ECO:0000259" key="5">
    <source>
        <dbReference type="PROSITE" id="PS51462"/>
    </source>
</evidence>
<dbReference type="CDD" id="cd18876">
    <property type="entry name" value="NUDIX_Hydrolase"/>
    <property type="match status" value="1"/>
</dbReference>
<evidence type="ECO:0000256" key="3">
    <source>
        <dbReference type="RuleBase" id="RU003476"/>
    </source>
</evidence>
<dbReference type="InterPro" id="IPR020084">
    <property type="entry name" value="NUDIX_hydrolase_CS"/>
</dbReference>
<evidence type="ECO:0000256" key="2">
    <source>
        <dbReference type="ARBA" id="ARBA00022801"/>
    </source>
</evidence>
<dbReference type="InterPro" id="IPR000086">
    <property type="entry name" value="NUDIX_hydrolase_dom"/>
</dbReference>
<gene>
    <name evidence="6" type="ORF">GCM10011410_06340</name>
</gene>
<dbReference type="Pfam" id="PF00293">
    <property type="entry name" value="NUDIX"/>
    <property type="match status" value="1"/>
</dbReference>
<dbReference type="GO" id="GO:0008999">
    <property type="term" value="F:protein-N-terminal-alanine acetyltransferase activity"/>
    <property type="evidence" value="ECO:0007669"/>
    <property type="project" value="TreeGrafter"/>
</dbReference>
<feature type="domain" description="Nudix hydrolase" evidence="5">
    <location>
        <begin position="196"/>
        <end position="326"/>
    </location>
</feature>
<dbReference type="InterPro" id="IPR020476">
    <property type="entry name" value="Nudix_hydrolase"/>
</dbReference>
<keyword evidence="7" id="KW-1185">Reference proteome</keyword>
<dbReference type="Pfam" id="PF13302">
    <property type="entry name" value="Acetyltransf_3"/>
    <property type="match status" value="1"/>
</dbReference>
<evidence type="ECO:0000259" key="4">
    <source>
        <dbReference type="PROSITE" id="PS51186"/>
    </source>
</evidence>
<dbReference type="SUPFAM" id="SSF55811">
    <property type="entry name" value="Nudix"/>
    <property type="match status" value="1"/>
</dbReference>
<comment type="caution">
    <text evidence="6">The sequence shown here is derived from an EMBL/GenBank/DDBJ whole genome shotgun (WGS) entry which is preliminary data.</text>
</comment>
<dbReference type="EMBL" id="BMJH01000001">
    <property type="protein sequence ID" value="GGC56619.1"/>
    <property type="molecule type" value="Genomic_DNA"/>
</dbReference>
<dbReference type="PRINTS" id="PR00502">
    <property type="entry name" value="NUDIXFAMILY"/>
</dbReference>
<evidence type="ECO:0000256" key="1">
    <source>
        <dbReference type="ARBA" id="ARBA00005582"/>
    </source>
</evidence>
<dbReference type="AlphaFoldDB" id="A0A916X987"/>
<organism evidence="6 7">
    <name type="scientific">Hoyosella rhizosphaerae</name>
    <dbReference type="NCBI Taxonomy" id="1755582"/>
    <lineage>
        <taxon>Bacteria</taxon>
        <taxon>Bacillati</taxon>
        <taxon>Actinomycetota</taxon>
        <taxon>Actinomycetes</taxon>
        <taxon>Mycobacteriales</taxon>
        <taxon>Hoyosellaceae</taxon>
        <taxon>Hoyosella</taxon>
    </lineage>
</organism>
<feature type="domain" description="N-acetyltransferase" evidence="4">
    <location>
        <begin position="19"/>
        <end position="177"/>
    </location>
</feature>